<evidence type="ECO:0008006" key="5">
    <source>
        <dbReference type="Google" id="ProtNLM"/>
    </source>
</evidence>
<dbReference type="Proteomes" id="UP001324270">
    <property type="component" value="Unassembled WGS sequence"/>
</dbReference>
<dbReference type="Gene3D" id="2.180.10.10">
    <property type="entry name" value="RHS repeat-associated core"/>
    <property type="match status" value="1"/>
</dbReference>
<comment type="caution">
    <text evidence="3">The sequence shown here is derived from an EMBL/GenBank/DDBJ whole genome shotgun (WGS) entry which is preliminary data.</text>
</comment>
<keyword evidence="4" id="KW-1185">Reference proteome</keyword>
<feature type="region of interest" description="Disordered" evidence="1">
    <location>
        <begin position="292"/>
        <end position="316"/>
    </location>
</feature>
<keyword evidence="2" id="KW-0732">Signal</keyword>
<dbReference type="RefSeq" id="WP_323979451.1">
    <property type="nucleotide sequence ID" value="NZ_JAYKBV010000008.1"/>
</dbReference>
<evidence type="ECO:0000256" key="1">
    <source>
        <dbReference type="SAM" id="MobiDB-lite"/>
    </source>
</evidence>
<protein>
    <recommendedName>
        <fullName evidence="5">Sugar-binding protein</fullName>
    </recommendedName>
</protein>
<organism evidence="3 4">
    <name type="scientific">Capnocytophaga gingivalis</name>
    <dbReference type="NCBI Taxonomy" id="1017"/>
    <lineage>
        <taxon>Bacteria</taxon>
        <taxon>Pseudomonadati</taxon>
        <taxon>Bacteroidota</taxon>
        <taxon>Flavobacteriia</taxon>
        <taxon>Flavobacteriales</taxon>
        <taxon>Flavobacteriaceae</taxon>
        <taxon>Capnocytophaga</taxon>
    </lineage>
</organism>
<feature type="compositionally biased region" description="Basic and acidic residues" evidence="1">
    <location>
        <begin position="292"/>
        <end position="303"/>
    </location>
</feature>
<gene>
    <name evidence="3" type="ORF">VJJ49_07155</name>
</gene>
<evidence type="ECO:0000313" key="4">
    <source>
        <dbReference type="Proteomes" id="UP001324270"/>
    </source>
</evidence>
<evidence type="ECO:0000313" key="3">
    <source>
        <dbReference type="EMBL" id="MEB3040471.1"/>
    </source>
</evidence>
<name>A0ABU5Y968_9FLAO</name>
<proteinExistence type="predicted"/>
<reference evidence="3 4" key="1">
    <citation type="submission" date="2023-12" db="EMBL/GenBank/DDBJ databases">
        <title>Genomic sequences of Capnocytophaga and Parvimonas strains.</title>
        <authorList>
            <person name="Watt R.M."/>
            <person name="Wang M."/>
            <person name="Yang T."/>
            <person name="Tong W.M."/>
        </authorList>
    </citation>
    <scope>NUCLEOTIDE SEQUENCE [LARGE SCALE GENOMIC DNA]</scope>
    <source>
        <strain evidence="3 4">CCUG 13156</strain>
    </source>
</reference>
<sequence>MKKMFILASLALVGMACSKSDDNTAGNTGGGNNGGGNKVISNSTISGDPFITEEPAVFPTQKEGNDQEYDLTTYTLENNKVKSVVIDNYVNGQKVNNETITTNVTYNAKGLPSKLEQTQDTETRTIEYIYNAKNQIEEIKATHNNIATKYIHEYDAQGRLSKMTFSATNEQPYTITYEYPTANTVVEKNSTNTNESLTYTFENGNLTKKVLERFYQGKVIGSAVEEYKYDTTIKNPDASLELKLVDLNYYLEEDRYSPERSKNVVTEITKSGTDGQYELPKRISATYTYEKNDKGYPTKKTETKAGNTPKVTTYTY</sequence>
<feature type="compositionally biased region" description="Polar residues" evidence="1">
    <location>
        <begin position="304"/>
        <end position="316"/>
    </location>
</feature>
<accession>A0ABU5Y968</accession>
<dbReference type="PROSITE" id="PS51257">
    <property type="entry name" value="PROKAR_LIPOPROTEIN"/>
    <property type="match status" value="1"/>
</dbReference>
<dbReference type="EMBL" id="JAYKBV010000008">
    <property type="protein sequence ID" value="MEB3040471.1"/>
    <property type="molecule type" value="Genomic_DNA"/>
</dbReference>
<evidence type="ECO:0000256" key="2">
    <source>
        <dbReference type="SAM" id="SignalP"/>
    </source>
</evidence>
<feature type="chain" id="PRO_5045686868" description="Sugar-binding protein" evidence="2">
    <location>
        <begin position="19"/>
        <end position="316"/>
    </location>
</feature>
<feature type="signal peptide" evidence="2">
    <location>
        <begin position="1"/>
        <end position="18"/>
    </location>
</feature>